<dbReference type="STRING" id="34086.SAMN04488084_11322"/>
<sequence>MLFSAGMDYNTGNFTGMKILLLLTLILWAGMVANAQIKPVQGFVVDNESKQRLAKVYIYNSHNDEGIYNNQKGEFSTQAVVGDTLFAALQGYGIDTLVYKGTKTIFFQLKPLAVQLREVSIIGSALTPKQRHEQNTRAYKYATDLGSSKDLLNLSSRGVGLGIDAIYNLLSRKGRNARHLQAILERDYKEEIIDYRFNPAFVSRALRIKDYELTDFMQQYRPSYDFVLAASDYAFIVFLKNNYSTYKRNPKALRLPPLLKVQLNANP</sequence>
<reference evidence="1 2" key="1">
    <citation type="submission" date="2016-10" db="EMBL/GenBank/DDBJ databases">
        <authorList>
            <person name="de Groot N.N."/>
        </authorList>
    </citation>
    <scope>NUCLEOTIDE SEQUENCE [LARGE SCALE GENOMIC DNA]</scope>
    <source>
        <strain evidence="1 2">ATCC 51969</strain>
    </source>
</reference>
<evidence type="ECO:0000313" key="1">
    <source>
        <dbReference type="EMBL" id="SFE72157.1"/>
    </source>
</evidence>
<dbReference type="Proteomes" id="UP000183129">
    <property type="component" value="Unassembled WGS sequence"/>
</dbReference>
<dbReference type="AlphaFoldDB" id="A0A1I2CV01"/>
<gene>
    <name evidence="1" type="ORF">SAMN03003324_01214</name>
</gene>
<evidence type="ECO:0008006" key="3">
    <source>
        <dbReference type="Google" id="ProtNLM"/>
    </source>
</evidence>
<name>A0A1I2CV01_9SPHI</name>
<protein>
    <recommendedName>
        <fullName evidence="3">CarboxypepD_reg-like domain-containing protein</fullName>
    </recommendedName>
</protein>
<accession>A0A1I2CV01</accession>
<organism evidence="1 2">
    <name type="scientific">Pedobacter antarcticus</name>
    <dbReference type="NCBI Taxonomy" id="34086"/>
    <lineage>
        <taxon>Bacteria</taxon>
        <taxon>Pseudomonadati</taxon>
        <taxon>Bacteroidota</taxon>
        <taxon>Sphingobacteriia</taxon>
        <taxon>Sphingobacteriales</taxon>
        <taxon>Sphingobacteriaceae</taxon>
        <taxon>Pedobacter</taxon>
    </lineage>
</organism>
<proteinExistence type="predicted"/>
<dbReference type="EMBL" id="FONS01000002">
    <property type="protein sequence ID" value="SFE72157.1"/>
    <property type="molecule type" value="Genomic_DNA"/>
</dbReference>
<evidence type="ECO:0000313" key="2">
    <source>
        <dbReference type="Proteomes" id="UP000183129"/>
    </source>
</evidence>
<dbReference type="RefSeq" id="WP_234797512.1">
    <property type="nucleotide sequence ID" value="NZ_FNGZ01000013.1"/>
</dbReference>